<dbReference type="SUPFAM" id="SSF50475">
    <property type="entry name" value="FMN-binding split barrel"/>
    <property type="match status" value="1"/>
</dbReference>
<proteinExistence type="predicted"/>
<evidence type="ECO:0000313" key="3">
    <source>
        <dbReference type="EMBL" id="GAA4128094.1"/>
    </source>
</evidence>
<gene>
    <name evidence="3" type="ORF">GCM10022416_03470</name>
</gene>
<dbReference type="Gene3D" id="2.30.110.10">
    <property type="entry name" value="Electron Transport, Fmn-binding Protein, Chain A"/>
    <property type="match status" value="1"/>
</dbReference>
<dbReference type="Proteomes" id="UP001500266">
    <property type="component" value="Unassembled WGS sequence"/>
</dbReference>
<dbReference type="PANTHER" id="PTHR30466:SF1">
    <property type="entry name" value="FMN REDUCTASE (NADH) RUTF"/>
    <property type="match status" value="1"/>
</dbReference>
<dbReference type="EMBL" id="BAABDO010000003">
    <property type="protein sequence ID" value="GAA4128094.1"/>
    <property type="molecule type" value="Genomic_DNA"/>
</dbReference>
<accession>A0ABP7XYU6</accession>
<feature type="domain" description="Flavin reductase like" evidence="2">
    <location>
        <begin position="14"/>
        <end position="156"/>
    </location>
</feature>
<dbReference type="InterPro" id="IPR012349">
    <property type="entry name" value="Split_barrel_FMN-bd"/>
</dbReference>
<organism evidence="3 4">
    <name type="scientific">Actinomadura keratinilytica</name>
    <dbReference type="NCBI Taxonomy" id="547461"/>
    <lineage>
        <taxon>Bacteria</taxon>
        <taxon>Bacillati</taxon>
        <taxon>Actinomycetota</taxon>
        <taxon>Actinomycetes</taxon>
        <taxon>Streptosporangiales</taxon>
        <taxon>Thermomonosporaceae</taxon>
        <taxon>Actinomadura</taxon>
    </lineage>
</organism>
<dbReference type="InterPro" id="IPR050268">
    <property type="entry name" value="NADH-dep_flavin_reductase"/>
</dbReference>
<evidence type="ECO:0000313" key="4">
    <source>
        <dbReference type="Proteomes" id="UP001500266"/>
    </source>
</evidence>
<reference evidence="4" key="1">
    <citation type="journal article" date="2019" name="Int. J. Syst. Evol. Microbiol.">
        <title>The Global Catalogue of Microorganisms (GCM) 10K type strain sequencing project: providing services to taxonomists for standard genome sequencing and annotation.</title>
        <authorList>
            <consortium name="The Broad Institute Genomics Platform"/>
            <consortium name="The Broad Institute Genome Sequencing Center for Infectious Disease"/>
            <person name="Wu L."/>
            <person name="Ma J."/>
        </authorList>
    </citation>
    <scope>NUCLEOTIDE SEQUENCE [LARGE SCALE GENOMIC DNA]</scope>
    <source>
        <strain evidence="4">JCM 17316</strain>
    </source>
</reference>
<dbReference type="PANTHER" id="PTHR30466">
    <property type="entry name" value="FLAVIN REDUCTASE"/>
    <property type="match status" value="1"/>
</dbReference>
<dbReference type="InterPro" id="IPR002563">
    <property type="entry name" value="Flavin_Rdtase-like_dom"/>
</dbReference>
<dbReference type="Pfam" id="PF01613">
    <property type="entry name" value="Flavin_Reduct"/>
    <property type="match status" value="1"/>
</dbReference>
<keyword evidence="1" id="KW-0560">Oxidoreductase</keyword>
<protein>
    <recommendedName>
        <fullName evidence="2">Flavin reductase like domain-containing protein</fullName>
    </recommendedName>
</protein>
<evidence type="ECO:0000259" key="2">
    <source>
        <dbReference type="SMART" id="SM00903"/>
    </source>
</evidence>
<dbReference type="SMART" id="SM00903">
    <property type="entry name" value="Flavin_Reduct"/>
    <property type="match status" value="1"/>
</dbReference>
<name>A0ABP7XYU6_9ACTN</name>
<sequence>MLTAVDQELIRNVHRRFVSGVTIVTTCHEGVPRGLAVNAFASISLDPPLILVCVQKTSSTYPSLFAEQYFAVNILSRDQQALVRKFATKDPDKFAGVAWHPGATGAPVLDGVSAHLEAEITERLQASTHTAFIGRVVEAGYSDRPPMVYSAGRFYDGGLLHELA</sequence>
<keyword evidence="4" id="KW-1185">Reference proteome</keyword>
<evidence type="ECO:0000256" key="1">
    <source>
        <dbReference type="ARBA" id="ARBA00023002"/>
    </source>
</evidence>
<comment type="caution">
    <text evidence="3">The sequence shown here is derived from an EMBL/GenBank/DDBJ whole genome shotgun (WGS) entry which is preliminary data.</text>
</comment>